<feature type="compositionally biased region" description="Pro residues" evidence="1">
    <location>
        <begin position="347"/>
        <end position="357"/>
    </location>
</feature>
<name>A0A835F494_9POAL</name>
<feature type="region of interest" description="Disordered" evidence="1">
    <location>
        <begin position="344"/>
        <end position="392"/>
    </location>
</feature>
<feature type="compositionally biased region" description="Low complexity" evidence="1">
    <location>
        <begin position="781"/>
        <end position="804"/>
    </location>
</feature>
<dbReference type="UniPathway" id="UPA00143"/>
<feature type="region of interest" description="Disordered" evidence="1">
    <location>
        <begin position="755"/>
        <end position="804"/>
    </location>
</feature>
<evidence type="ECO:0000256" key="1">
    <source>
        <dbReference type="SAM" id="MobiDB-lite"/>
    </source>
</evidence>
<protein>
    <submittedName>
        <fullName evidence="2">Uncharacterized protein</fullName>
    </submittedName>
</protein>
<comment type="caution">
    <text evidence="2">The sequence shown here is derived from an EMBL/GenBank/DDBJ whole genome shotgun (WGS) entry which is preliminary data.</text>
</comment>
<dbReference type="EMBL" id="JACEFO010001629">
    <property type="protein sequence ID" value="KAF8727975.1"/>
    <property type="molecule type" value="Genomic_DNA"/>
</dbReference>
<accession>A0A835F494</accession>
<feature type="region of interest" description="Disordered" evidence="1">
    <location>
        <begin position="507"/>
        <end position="537"/>
    </location>
</feature>
<feature type="compositionally biased region" description="Basic residues" evidence="1">
    <location>
        <begin position="370"/>
        <end position="380"/>
    </location>
</feature>
<sequence length="850" mass="92630">MGPLALDCWFERAANRLPKAQTPAGKSSPLGHALLFQFPAPFLFSVGSPGCWLLVLRPPWLLLLALLIAATADEEALPQPRRLLCCAKLHPPLAHPPPPPPPPSIRSKTETMRCPPPLPTLLDSSPPWTLPSSPWGMHGTSILRGKVCFFDLQYHNLHHTIHRRRVFRLHDPLSPPFPHPGAQINLPPSPDWDRPTSPWIQSSTLLRWCCALRSARGGCCIDSSIHPATEHWNFTKRQSLLAKCCVLAVRHQAKSLLCQAPFSPFKNPPVMPAGRLVNLSCPSSPSVNGELLTDLGQSTHRMHGDCRDEDREFIPATPTPPLPPPTPAASAVSAATHHRTHANPAILLPPPLPPPTHRPSTTASSGGCGRLRRAGHHPRPLRATPNPNPAAAEREMESDLPGVHVACWLRRRAAKRGVSGVACGKQHNWRLHAAERRGIGVADRRRSRRAARGSSPEMVVVVVAVEPEKEEEDGKGKRKEEDWRRGLTGARRCDAWRREQGLAVGKGCGARRMRRRRGRKKVAGERSGAHVSPDSAQHFRRSTELPALLPASFQKVKAAQRCRHADPACLPPQRAPLSCPWPRCSDDDQRKRALLVVSVVEAIPFAAEVPIPAAFLYRLLHAAFRVAAILYYVTAGHLLGRVRNTDTVRRVVTAFVERQQAASSSSEKGRRASLCGGGSAADELDAAGATMEKVARTVDEARASHDCLYMYRAVYIYLKVHLALDKIECDKVCSALVKQAVLTALYYDQLKLRSATSQDDKDGEGPGSSEGGHVAGEGERGTTTNTKTNTKSANTTAASGTATPAPSTACLIANDVDHCQEVSRQHATSSLAARMEDYGLTVNDSKSLRT</sequence>
<reference evidence="2" key="1">
    <citation type="submission" date="2020-07" db="EMBL/GenBank/DDBJ databases">
        <title>Genome sequence and genetic diversity analysis of an under-domesticated orphan crop, white fonio (Digitaria exilis).</title>
        <authorList>
            <person name="Bennetzen J.L."/>
            <person name="Chen S."/>
            <person name="Ma X."/>
            <person name="Wang X."/>
            <person name="Yssel A.E.J."/>
            <person name="Chaluvadi S.R."/>
            <person name="Johnson M."/>
            <person name="Gangashetty P."/>
            <person name="Hamidou F."/>
            <person name="Sanogo M.D."/>
            <person name="Zwaenepoel A."/>
            <person name="Wallace J."/>
            <person name="Van De Peer Y."/>
            <person name="Van Deynze A."/>
        </authorList>
    </citation>
    <scope>NUCLEOTIDE SEQUENCE</scope>
    <source>
        <tissue evidence="2">Leaves</tissue>
    </source>
</reference>
<proteinExistence type="predicted"/>
<organism evidence="2 3">
    <name type="scientific">Digitaria exilis</name>
    <dbReference type="NCBI Taxonomy" id="1010633"/>
    <lineage>
        <taxon>Eukaryota</taxon>
        <taxon>Viridiplantae</taxon>
        <taxon>Streptophyta</taxon>
        <taxon>Embryophyta</taxon>
        <taxon>Tracheophyta</taxon>
        <taxon>Spermatophyta</taxon>
        <taxon>Magnoliopsida</taxon>
        <taxon>Liliopsida</taxon>
        <taxon>Poales</taxon>
        <taxon>Poaceae</taxon>
        <taxon>PACMAD clade</taxon>
        <taxon>Panicoideae</taxon>
        <taxon>Panicodae</taxon>
        <taxon>Paniceae</taxon>
        <taxon>Anthephorinae</taxon>
        <taxon>Digitaria</taxon>
    </lineage>
</organism>
<feature type="compositionally biased region" description="Basic residues" evidence="1">
    <location>
        <begin position="509"/>
        <end position="521"/>
    </location>
</feature>
<dbReference type="AlphaFoldDB" id="A0A835F494"/>
<dbReference type="Proteomes" id="UP000636709">
    <property type="component" value="Unassembled WGS sequence"/>
</dbReference>
<evidence type="ECO:0000313" key="3">
    <source>
        <dbReference type="Proteomes" id="UP000636709"/>
    </source>
</evidence>
<evidence type="ECO:0000313" key="2">
    <source>
        <dbReference type="EMBL" id="KAF8727975.1"/>
    </source>
</evidence>
<gene>
    <name evidence="2" type="ORF">HU200_018547</name>
</gene>
<dbReference type="GO" id="GO:0016567">
    <property type="term" value="P:protein ubiquitination"/>
    <property type="evidence" value="ECO:0007669"/>
    <property type="project" value="UniProtKB-UniPathway"/>
</dbReference>
<feature type="compositionally biased region" description="Gly residues" evidence="1">
    <location>
        <begin position="765"/>
        <end position="775"/>
    </location>
</feature>
<keyword evidence="3" id="KW-1185">Reference proteome</keyword>